<organism evidence="1 2">
    <name type="scientific">Ostreobium quekettii</name>
    <dbReference type="NCBI Taxonomy" id="121088"/>
    <lineage>
        <taxon>Eukaryota</taxon>
        <taxon>Viridiplantae</taxon>
        <taxon>Chlorophyta</taxon>
        <taxon>core chlorophytes</taxon>
        <taxon>Ulvophyceae</taxon>
        <taxon>TCBD clade</taxon>
        <taxon>Bryopsidales</taxon>
        <taxon>Ostreobineae</taxon>
        <taxon>Ostreobiaceae</taxon>
        <taxon>Ostreobium</taxon>
    </lineage>
</organism>
<dbReference type="Proteomes" id="UP000708148">
    <property type="component" value="Unassembled WGS sequence"/>
</dbReference>
<name>A0A8S1ILR3_9CHLO</name>
<protein>
    <submittedName>
        <fullName evidence="1">Uncharacterized protein</fullName>
    </submittedName>
</protein>
<dbReference type="EMBL" id="CAJHUC010000368">
    <property type="protein sequence ID" value="CAD7695621.1"/>
    <property type="molecule type" value="Genomic_DNA"/>
</dbReference>
<proteinExistence type="predicted"/>
<keyword evidence="2" id="KW-1185">Reference proteome</keyword>
<evidence type="ECO:0000313" key="1">
    <source>
        <dbReference type="EMBL" id="CAD7695621.1"/>
    </source>
</evidence>
<evidence type="ECO:0000313" key="2">
    <source>
        <dbReference type="Proteomes" id="UP000708148"/>
    </source>
</evidence>
<reference evidence="1" key="1">
    <citation type="submission" date="2020-12" db="EMBL/GenBank/DDBJ databases">
        <authorList>
            <person name="Iha C."/>
        </authorList>
    </citation>
    <scope>NUCLEOTIDE SEQUENCE</scope>
</reference>
<sequence length="135" mass="14749">MHYSTLLYDNPLADSGLAPDLGVSTPRRRVAAGRCHGWDVCLQIIILEAAWAFSLFSWKQDLIFISFSCNTHLPRNYVEGLVDGRMQVDLARMLGNLSANVDPNVNPGAGINRSVDCQFGRGLGVSEGTARCPLQ</sequence>
<comment type="caution">
    <text evidence="1">The sequence shown here is derived from an EMBL/GenBank/DDBJ whole genome shotgun (WGS) entry which is preliminary data.</text>
</comment>
<accession>A0A8S1ILR3</accession>
<dbReference type="AlphaFoldDB" id="A0A8S1ILR3"/>
<gene>
    <name evidence="1" type="ORF">OSTQU699_LOCUS982</name>
</gene>